<dbReference type="GO" id="GO:0005886">
    <property type="term" value="C:plasma membrane"/>
    <property type="evidence" value="ECO:0007669"/>
    <property type="project" value="TreeGrafter"/>
</dbReference>
<reference evidence="3" key="1">
    <citation type="submission" date="2020-03" db="EMBL/GenBank/DDBJ databases">
        <title>Transcriptomic Profiling of the Digestive Tract of the Rat Flea, Xenopsylla cheopis, Following Blood Feeding and Infection with Yersinia pestis.</title>
        <authorList>
            <person name="Bland D.M."/>
            <person name="Martens C.A."/>
            <person name="Virtaneva K."/>
            <person name="Kanakabandi K."/>
            <person name="Long D."/>
            <person name="Rosenke R."/>
            <person name="Saturday G.A."/>
            <person name="Hoyt F.H."/>
            <person name="Bruno D.P."/>
            <person name="Ribeiro J.M.C."/>
            <person name="Hinnebusch J."/>
        </authorList>
    </citation>
    <scope>NUCLEOTIDE SEQUENCE</scope>
</reference>
<evidence type="ECO:0000256" key="2">
    <source>
        <dbReference type="SAM" id="Phobius"/>
    </source>
</evidence>
<name>A0A6M2DYS9_XENCH</name>
<keyword evidence="2" id="KW-1133">Transmembrane helix</keyword>
<evidence type="ECO:0000256" key="1">
    <source>
        <dbReference type="SAM" id="MobiDB-lite"/>
    </source>
</evidence>
<feature type="transmembrane region" description="Helical" evidence="2">
    <location>
        <begin position="12"/>
        <end position="34"/>
    </location>
</feature>
<dbReference type="EMBL" id="GIIL01007760">
    <property type="protein sequence ID" value="NOV51486.1"/>
    <property type="molecule type" value="Transcribed_RNA"/>
</dbReference>
<dbReference type="AlphaFoldDB" id="A0A6M2DYS9"/>
<sequence length="727" mass="83012">MSDKGGIFKHVLTFFSFCTLCAAVPVLIFNYCVLQYCRRIWIAILSKRFPKLDFIKTHSVRSLVDSWRNPAVINVLVEIKGRCDKNLIRAAVSEHLLRRSCFLDKTCPHLRRQLTSCWGSSAWIVSDDTKEQEFDVTKHVVCAPKVFRGRRVCEANIQEYVSSITKKYLPSNQPPWQIVIVPNIVSLEEKYYIVVRIHHLLLAKEHKLNIGDFLMLRPRTKRDSPQFIPISTTIQEKSNNKKPAHDKKKTKKVQKGRKLSKSNQELKILDMSYLEEPEISHKNKDKALRLPANNEEQDDEDIHLPEVDQNLAELDQANEKTIRNKDQYLSVFGEANFDSSSDTSQLSIDIPSYQQSNLNTPTNYDIFDNQAALQQLQLISEQLSKLLPEITSGYDKLSNTRFSPKDEGRFKKSPLLDVFESPTAFPELVQRINISIANLWNEFKGNYDPLEWPPKKNKNGLAGLLAVVVIVFVCICKEALSAKSGKWSIKASLEKEFTRRNINSFTIFSALSTTMNPINLIKFYCSTWIALLIWFCKIPYRLSKEFLAAATIMKNGYCGFSNTWCSTIYDFLPLVYKTGKELCYVLSVIYYAPITMLEELFSRDSKEPFHNLQTVSLCGRKVVAWSNFVETDIIKSIAIKTNVTTTEVMLSAACGALSDFFRENDVGVPSKVRATIRHVAQDFLLTPFSPDRATHRDRIGGVVCVSLPMEFTKDPEDCLKNLQAVKS</sequence>
<accession>A0A6M2DYS9</accession>
<organism evidence="3">
    <name type="scientific">Xenopsylla cheopis</name>
    <name type="common">Oriental rat flea</name>
    <name type="synonym">Pulex cheopis</name>
    <dbReference type="NCBI Taxonomy" id="163159"/>
    <lineage>
        <taxon>Eukaryota</taxon>
        <taxon>Metazoa</taxon>
        <taxon>Ecdysozoa</taxon>
        <taxon>Arthropoda</taxon>
        <taxon>Hexapoda</taxon>
        <taxon>Insecta</taxon>
        <taxon>Pterygota</taxon>
        <taxon>Neoptera</taxon>
        <taxon>Endopterygota</taxon>
        <taxon>Siphonaptera</taxon>
        <taxon>Pulicidae</taxon>
        <taxon>Xenopsyllinae</taxon>
        <taxon>Xenopsylla</taxon>
    </lineage>
</organism>
<feature type="compositionally biased region" description="Basic residues" evidence="1">
    <location>
        <begin position="240"/>
        <end position="260"/>
    </location>
</feature>
<keyword evidence="2" id="KW-0472">Membrane</keyword>
<dbReference type="PANTHER" id="PTHR31650">
    <property type="entry name" value="O-ACYLTRANSFERASE (WSD1-LIKE) FAMILY PROTEIN"/>
    <property type="match status" value="1"/>
</dbReference>
<dbReference type="InterPro" id="IPR045034">
    <property type="entry name" value="O-acyltransferase_WSD1-like"/>
</dbReference>
<protein>
    <submittedName>
        <fullName evidence="3">Putative secreted protein</fullName>
    </submittedName>
</protein>
<dbReference type="GO" id="GO:0008374">
    <property type="term" value="F:O-acyltransferase activity"/>
    <property type="evidence" value="ECO:0007669"/>
    <property type="project" value="InterPro"/>
</dbReference>
<dbReference type="GO" id="GO:0019432">
    <property type="term" value="P:triglyceride biosynthetic process"/>
    <property type="evidence" value="ECO:0007669"/>
    <property type="project" value="TreeGrafter"/>
</dbReference>
<feature type="region of interest" description="Disordered" evidence="1">
    <location>
        <begin position="232"/>
        <end position="260"/>
    </location>
</feature>
<keyword evidence="2" id="KW-0812">Transmembrane</keyword>
<proteinExistence type="predicted"/>
<dbReference type="PANTHER" id="PTHR31650:SF23">
    <property type="entry name" value="GH11223P"/>
    <property type="match status" value="1"/>
</dbReference>
<evidence type="ECO:0000313" key="3">
    <source>
        <dbReference type="EMBL" id="NOV51486.1"/>
    </source>
</evidence>